<name>A0A4U1CFU8_9SPHI</name>
<dbReference type="Proteomes" id="UP000309488">
    <property type="component" value="Unassembled WGS sequence"/>
</dbReference>
<dbReference type="PROSITE" id="PS51257">
    <property type="entry name" value="PROKAR_LIPOPROTEIN"/>
    <property type="match status" value="1"/>
</dbReference>
<reference evidence="1 2" key="1">
    <citation type="submission" date="2019-04" db="EMBL/GenBank/DDBJ databases">
        <title>Pedobacter sp. RP-3-22 sp. nov., isolated from Arctic soil.</title>
        <authorList>
            <person name="Dahal R.H."/>
            <person name="Kim D.-U."/>
        </authorList>
    </citation>
    <scope>NUCLEOTIDE SEQUENCE [LARGE SCALE GENOMIC DNA]</scope>
    <source>
        <strain evidence="1 2">RP-3-22</strain>
    </source>
</reference>
<dbReference type="RefSeq" id="WP_136843494.1">
    <property type="nucleotide sequence ID" value="NZ_SWBR01000005.1"/>
</dbReference>
<dbReference type="OrthoDB" id="769553at2"/>
<keyword evidence="2" id="KW-1185">Reference proteome</keyword>
<sequence length="145" mass="16367">MKNLKIAIILLGITALTFYACKKEEITDKEAAQKHFLGRWPLKYRIRTVYDSFTTRIDTTLSTPVDTLIFTDDGKFERRNNTLILSGTYNFDETGENITFSGTPNLTQKISYIRVTTIGLLVSDTTVGTGTAKIRTVVEDQLSKF</sequence>
<dbReference type="AlphaFoldDB" id="A0A4U1CFU8"/>
<gene>
    <name evidence="1" type="ORF">FA048_17385</name>
</gene>
<protein>
    <recommendedName>
        <fullName evidence="3">Lipocalin-like domain-containing protein</fullName>
    </recommendedName>
</protein>
<evidence type="ECO:0000313" key="2">
    <source>
        <dbReference type="Proteomes" id="UP000309488"/>
    </source>
</evidence>
<organism evidence="1 2">
    <name type="scientific">Pedobacter polaris</name>
    <dbReference type="NCBI Taxonomy" id="2571273"/>
    <lineage>
        <taxon>Bacteria</taxon>
        <taxon>Pseudomonadati</taxon>
        <taxon>Bacteroidota</taxon>
        <taxon>Sphingobacteriia</taxon>
        <taxon>Sphingobacteriales</taxon>
        <taxon>Sphingobacteriaceae</taxon>
        <taxon>Pedobacter</taxon>
    </lineage>
</organism>
<dbReference type="EMBL" id="SWBR01000005">
    <property type="protein sequence ID" value="TKC05498.1"/>
    <property type="molecule type" value="Genomic_DNA"/>
</dbReference>
<evidence type="ECO:0008006" key="3">
    <source>
        <dbReference type="Google" id="ProtNLM"/>
    </source>
</evidence>
<proteinExistence type="predicted"/>
<comment type="caution">
    <text evidence="1">The sequence shown here is derived from an EMBL/GenBank/DDBJ whole genome shotgun (WGS) entry which is preliminary data.</text>
</comment>
<evidence type="ECO:0000313" key="1">
    <source>
        <dbReference type="EMBL" id="TKC05498.1"/>
    </source>
</evidence>
<accession>A0A4U1CFU8</accession>